<gene>
    <name evidence="2" type="ORF">CLO192961_LOCUS222473</name>
</gene>
<evidence type="ECO:0000256" key="1">
    <source>
        <dbReference type="SAM" id="MobiDB-lite"/>
    </source>
</evidence>
<feature type="region of interest" description="Disordered" evidence="1">
    <location>
        <begin position="1"/>
        <end position="26"/>
    </location>
</feature>
<proteinExistence type="predicted"/>
<sequence length="85" mass="9152">MFSSVSENGVNGNESREVSSIAPGDPSRPTAFTAIAAGVQSGVWSHLTKCEGAFNASDLATELKMDSSLLCEHMRQTLYLTLHHR</sequence>
<evidence type="ECO:0000313" key="3">
    <source>
        <dbReference type="Proteomes" id="UP000766486"/>
    </source>
</evidence>
<keyword evidence="3" id="KW-1185">Reference proteome</keyword>
<feature type="compositionally biased region" description="Polar residues" evidence="1">
    <location>
        <begin position="1"/>
        <end position="13"/>
    </location>
</feature>
<accession>A0ABY6UBF1</accession>
<name>A0ABY6UBF1_BIOOC</name>
<dbReference type="EMBL" id="CABFNS010000777">
    <property type="protein sequence ID" value="VUC27938.1"/>
    <property type="molecule type" value="Genomic_DNA"/>
</dbReference>
<reference evidence="2 3" key="1">
    <citation type="submission" date="2019-06" db="EMBL/GenBank/DDBJ databases">
        <authorList>
            <person name="Broberg M."/>
        </authorList>
    </citation>
    <scope>NUCLEOTIDE SEQUENCE [LARGE SCALE GENOMIC DNA]</scope>
</reference>
<evidence type="ECO:0000313" key="2">
    <source>
        <dbReference type="EMBL" id="VUC27938.1"/>
    </source>
</evidence>
<comment type="caution">
    <text evidence="2">The sequence shown here is derived from an EMBL/GenBank/DDBJ whole genome shotgun (WGS) entry which is preliminary data.</text>
</comment>
<dbReference type="Proteomes" id="UP000766486">
    <property type="component" value="Unassembled WGS sequence"/>
</dbReference>
<organism evidence="2 3">
    <name type="scientific">Bionectria ochroleuca</name>
    <name type="common">Gliocladium roseum</name>
    <dbReference type="NCBI Taxonomy" id="29856"/>
    <lineage>
        <taxon>Eukaryota</taxon>
        <taxon>Fungi</taxon>
        <taxon>Dikarya</taxon>
        <taxon>Ascomycota</taxon>
        <taxon>Pezizomycotina</taxon>
        <taxon>Sordariomycetes</taxon>
        <taxon>Hypocreomycetidae</taxon>
        <taxon>Hypocreales</taxon>
        <taxon>Bionectriaceae</taxon>
        <taxon>Clonostachys</taxon>
    </lineage>
</organism>
<protein>
    <submittedName>
        <fullName evidence="2">Uncharacterized protein</fullName>
    </submittedName>
</protein>